<dbReference type="InterPro" id="IPR043129">
    <property type="entry name" value="ATPase_NBD"/>
</dbReference>
<name>A0A8S3SU79_MYTED</name>
<evidence type="ECO:0000256" key="3">
    <source>
        <dbReference type="ARBA" id="ARBA00022840"/>
    </source>
</evidence>
<keyword evidence="2" id="KW-0547">Nucleotide-binding</keyword>
<evidence type="ECO:0000313" key="4">
    <source>
        <dbReference type="EMBL" id="CAG2224132.1"/>
    </source>
</evidence>
<comment type="similarity">
    <text evidence="1">Belongs to the heat shock protein 70 family.</text>
</comment>
<keyword evidence="5" id="KW-1185">Reference proteome</keyword>
<reference evidence="4" key="1">
    <citation type="submission" date="2021-03" db="EMBL/GenBank/DDBJ databases">
        <authorList>
            <person name="Bekaert M."/>
        </authorList>
    </citation>
    <scope>NUCLEOTIDE SEQUENCE</scope>
</reference>
<organism evidence="4 5">
    <name type="scientific">Mytilus edulis</name>
    <name type="common">Blue mussel</name>
    <dbReference type="NCBI Taxonomy" id="6550"/>
    <lineage>
        <taxon>Eukaryota</taxon>
        <taxon>Metazoa</taxon>
        <taxon>Spiralia</taxon>
        <taxon>Lophotrochozoa</taxon>
        <taxon>Mollusca</taxon>
        <taxon>Bivalvia</taxon>
        <taxon>Autobranchia</taxon>
        <taxon>Pteriomorphia</taxon>
        <taxon>Mytilida</taxon>
        <taxon>Mytiloidea</taxon>
        <taxon>Mytilidae</taxon>
        <taxon>Mytilinae</taxon>
        <taxon>Mytilus</taxon>
    </lineage>
</organism>
<dbReference type="Pfam" id="PF00012">
    <property type="entry name" value="HSP70"/>
    <property type="match status" value="1"/>
</dbReference>
<dbReference type="Gene3D" id="3.30.420.40">
    <property type="match status" value="1"/>
</dbReference>
<dbReference type="Proteomes" id="UP000683360">
    <property type="component" value="Unassembled WGS sequence"/>
</dbReference>
<evidence type="ECO:0000256" key="2">
    <source>
        <dbReference type="ARBA" id="ARBA00022741"/>
    </source>
</evidence>
<comment type="caution">
    <text evidence="4">The sequence shown here is derived from an EMBL/GenBank/DDBJ whole genome shotgun (WGS) entry which is preliminary data.</text>
</comment>
<accession>A0A8S3SU79</accession>
<sequence length="413" mass="46278">MMPQTGYVAVNYIVHNYDAYKCVYYILYFREAFQNEHLIIALEPEVASLYCRHFPQSLTIYGTRSFTDVLENGSKYLVLDIGGGTVDVTAHEIQSDGTLKELYQASGGSWGGTTVDNEFKKLLITIFGSEVIAETTTDYPSEMKKNNASIEETIVTTPIGDKIKFLRDKLIINSEKFESLFDNAVNKLVIHLRKLLHLDQLMDITTILLVGGFSDSIIIKNSILSNFPNIRIINPEDCSLAVLKGAVLYGHNPKIIKSRICKSSYGIGIHVKFEEGVHPEERKRTICGSDICDDVFDIHLNLGERVEINTPRLEKVYHAQNNPAKIAYLDVYASTSESPMFVTDESCNKIGYVILELSGDKETNESTEGTETNIEGTETKIYVSFHYIGSELGAIVREASTDKILRAKFDFMG</sequence>
<dbReference type="PANTHER" id="PTHR14187:SF5">
    <property type="entry name" value="HEAT SHOCK 70 KDA PROTEIN 12A"/>
    <property type="match status" value="1"/>
</dbReference>
<evidence type="ECO:0000256" key="1">
    <source>
        <dbReference type="ARBA" id="ARBA00007381"/>
    </source>
</evidence>
<dbReference type="GO" id="GO:0005524">
    <property type="term" value="F:ATP binding"/>
    <property type="evidence" value="ECO:0007669"/>
    <property type="project" value="UniProtKB-KW"/>
</dbReference>
<dbReference type="InterPro" id="IPR013126">
    <property type="entry name" value="Hsp_70_fam"/>
</dbReference>
<evidence type="ECO:0000313" key="5">
    <source>
        <dbReference type="Proteomes" id="UP000683360"/>
    </source>
</evidence>
<keyword evidence="3" id="KW-0067">ATP-binding</keyword>
<dbReference type="GO" id="GO:0140662">
    <property type="term" value="F:ATP-dependent protein folding chaperone"/>
    <property type="evidence" value="ECO:0007669"/>
    <property type="project" value="InterPro"/>
</dbReference>
<dbReference type="Gene3D" id="3.90.640.10">
    <property type="entry name" value="Actin, Chain A, domain 4"/>
    <property type="match status" value="1"/>
</dbReference>
<dbReference type="EMBL" id="CAJPWZ010001797">
    <property type="protein sequence ID" value="CAG2224132.1"/>
    <property type="molecule type" value="Genomic_DNA"/>
</dbReference>
<protein>
    <submittedName>
        <fullName evidence="4">Uncharacterized protein</fullName>
    </submittedName>
</protein>
<dbReference type="PANTHER" id="PTHR14187">
    <property type="entry name" value="ALPHA KINASE/ELONGATION FACTOR 2 KINASE"/>
    <property type="match status" value="1"/>
</dbReference>
<gene>
    <name evidence="4" type="ORF">MEDL_37322</name>
</gene>
<dbReference type="AlphaFoldDB" id="A0A8S3SU79"/>
<proteinExistence type="inferred from homology"/>
<dbReference type="OrthoDB" id="2963168at2759"/>
<dbReference type="SUPFAM" id="SSF53067">
    <property type="entry name" value="Actin-like ATPase domain"/>
    <property type="match status" value="1"/>
</dbReference>